<dbReference type="EMBL" id="JBHSON010000087">
    <property type="protein sequence ID" value="MFC5752405.1"/>
    <property type="molecule type" value="Genomic_DNA"/>
</dbReference>
<accession>A0ABW1ADD0</accession>
<sequence length="286" mass="30990">MPYQAEISRARPAFFVFLVDQSGSMDGFTRDGKIKKDVVAESLNRLLHQLINRCVVEKGIRNYFKIAVIGYGAGDRPGSVLQGGLAGFDFVTTSELDENKLGMDVIEEQYPDGNGGYVQRRRKVPMWVRPVAEGRTPMCAAFTKAYGLLDRWVSENYDHFPPVVLNLSDGWATDGDPTGIGKKIASLGTNDGQVLLFNLHLSSEESAFGNAGRPIVFPESPAGLDAKAATMFEISSPLPDRMLGYAAEHNISARAGARGFIHNAGADLVIKFLQIGTRNVPGGKGP</sequence>
<evidence type="ECO:0008006" key="3">
    <source>
        <dbReference type="Google" id="ProtNLM"/>
    </source>
</evidence>
<evidence type="ECO:0000313" key="2">
    <source>
        <dbReference type="Proteomes" id="UP001596074"/>
    </source>
</evidence>
<dbReference type="SUPFAM" id="SSF53300">
    <property type="entry name" value="vWA-like"/>
    <property type="match status" value="1"/>
</dbReference>
<dbReference type="Gene3D" id="3.40.50.410">
    <property type="entry name" value="von Willebrand factor, type A domain"/>
    <property type="match status" value="1"/>
</dbReference>
<dbReference type="Proteomes" id="UP001596074">
    <property type="component" value="Unassembled WGS sequence"/>
</dbReference>
<organism evidence="1 2">
    <name type="scientific">Actinomadura rugatobispora</name>
    <dbReference type="NCBI Taxonomy" id="1994"/>
    <lineage>
        <taxon>Bacteria</taxon>
        <taxon>Bacillati</taxon>
        <taxon>Actinomycetota</taxon>
        <taxon>Actinomycetes</taxon>
        <taxon>Streptosporangiales</taxon>
        <taxon>Thermomonosporaceae</taxon>
        <taxon>Actinomadura</taxon>
    </lineage>
</organism>
<dbReference type="InterPro" id="IPR036465">
    <property type="entry name" value="vWFA_dom_sf"/>
</dbReference>
<proteinExistence type="predicted"/>
<name>A0ABW1ADD0_9ACTN</name>
<gene>
    <name evidence="1" type="ORF">ACFPZN_42905</name>
</gene>
<evidence type="ECO:0000313" key="1">
    <source>
        <dbReference type="EMBL" id="MFC5752405.1"/>
    </source>
</evidence>
<comment type="caution">
    <text evidence="1">The sequence shown here is derived from an EMBL/GenBank/DDBJ whole genome shotgun (WGS) entry which is preliminary data.</text>
</comment>
<reference evidence="2" key="1">
    <citation type="journal article" date="2019" name="Int. J. Syst. Evol. Microbiol.">
        <title>The Global Catalogue of Microorganisms (GCM) 10K type strain sequencing project: providing services to taxonomists for standard genome sequencing and annotation.</title>
        <authorList>
            <consortium name="The Broad Institute Genomics Platform"/>
            <consortium name="The Broad Institute Genome Sequencing Center for Infectious Disease"/>
            <person name="Wu L."/>
            <person name="Ma J."/>
        </authorList>
    </citation>
    <scope>NUCLEOTIDE SEQUENCE [LARGE SCALE GENOMIC DNA]</scope>
    <source>
        <strain evidence="2">KCTC 42087</strain>
    </source>
</reference>
<keyword evidence="2" id="KW-1185">Reference proteome</keyword>
<dbReference type="RefSeq" id="WP_378288365.1">
    <property type="nucleotide sequence ID" value="NZ_JBHSON010000087.1"/>
</dbReference>
<protein>
    <recommendedName>
        <fullName evidence="3">VWA domain-containing protein</fullName>
    </recommendedName>
</protein>